<dbReference type="Gene3D" id="2.30.29.90">
    <property type="match status" value="1"/>
</dbReference>
<name>A0A077Z7F5_TRITR</name>
<evidence type="ECO:0000256" key="5">
    <source>
        <dbReference type="SAM" id="Coils"/>
    </source>
</evidence>
<dbReference type="PROSITE" id="PS51311">
    <property type="entry name" value="SCGB"/>
    <property type="match status" value="1"/>
</dbReference>
<dbReference type="OrthoDB" id="27109at2759"/>
<comment type="similarity">
    <text evidence="1">Belongs to the SEC3 family.</text>
</comment>
<gene>
    <name evidence="7" type="ORF">TTRE_0000469601</name>
</gene>
<dbReference type="EMBL" id="HG806037">
    <property type="protein sequence ID" value="CDW56417.1"/>
    <property type="molecule type" value="Genomic_DNA"/>
</dbReference>
<dbReference type="Pfam" id="PF20654">
    <property type="entry name" value="Sec3_C-term"/>
    <property type="match status" value="1"/>
</dbReference>
<keyword evidence="8" id="KW-1185">Reference proteome</keyword>
<dbReference type="PANTHER" id="PTHR16092:SF14">
    <property type="entry name" value="EXOCYST COMPLEX COMPONENT 1 ISOFORM X1"/>
    <property type="match status" value="1"/>
</dbReference>
<evidence type="ECO:0000313" key="7">
    <source>
        <dbReference type="EMBL" id="CDW56417.1"/>
    </source>
</evidence>
<evidence type="ECO:0000256" key="2">
    <source>
        <dbReference type="ARBA" id="ARBA00022448"/>
    </source>
</evidence>
<dbReference type="GO" id="GO:0005546">
    <property type="term" value="F:phosphatidylinositol-4,5-bisphosphate binding"/>
    <property type="evidence" value="ECO:0007669"/>
    <property type="project" value="TreeGrafter"/>
</dbReference>
<dbReference type="GO" id="GO:0006887">
    <property type="term" value="P:exocytosis"/>
    <property type="evidence" value="ECO:0007669"/>
    <property type="project" value="UniProtKB-KW"/>
</dbReference>
<protein>
    <submittedName>
        <fullName evidence="7">Exocyst complex component 1</fullName>
    </submittedName>
</protein>
<dbReference type="InterPro" id="IPR019160">
    <property type="entry name" value="Sec3_CC"/>
</dbReference>
<dbReference type="InterPro" id="IPR048628">
    <property type="entry name" value="Sec3_C"/>
</dbReference>
<dbReference type="PANTHER" id="PTHR16092">
    <property type="entry name" value="SEC3/SYNTAXIN-RELATED"/>
    <property type="match status" value="1"/>
</dbReference>
<feature type="domain" description="Exocyst complex component Sec3 PIP2-binding N-terminal" evidence="6">
    <location>
        <begin position="32"/>
        <end position="136"/>
    </location>
</feature>
<sequence>MDDNVKQSIQRELFEESDERILKCIAVLTGGKRKKQTYLCVTISYFHPVTPRLHEVFLNEKIQRFALFHSWLLSEVRVVDGINPRKVNRLVQSTLSYEYAIPDLEITVDSVHRWEVCKASEKESFIRQVWKVCHRYLSSQRPEFVNISIPVDEIGIASRKFVLLCFILKIVFTVSGQQKEDASLAATSSNIDSVDDFHSISAAEEADFRALLSKYNMRIADSQQFLNKLMKELAMLDKTNMQTIVGSERQIAELLNHIDQLLTESSKLENVLDTYDQILAHVKHGVEMMEEKDMLLGVCSNNRQRLTIELRDFLSAIRLSSHDRSVLTNCDLSDPAKIMECTRAALNLQKCINAQVSPGMEKMAAYEEQMSVFSHLREKFSERFVAHLTSLFRSLVELAFFGPPNVYSLYVQAQEAIESPITDKLPKQEMIYGLLKPFSDLVSWLKASVARGYFILLKRYSDCMQDVYRSQISRFVRFLGNSVSQAFPPSRGLISASETKEVMKLVRSVPGSLTMDNTWSGSVLSANDKANFFQLINRAFLEIDSSVLQEEKFCSWFFHVTDAVAFSRAVDELLLMYNSFASNQPMKSLLAQIFACIDSIFEQFLNECEQHNSLLRKKITRCSMCRLVVYMLCALCDRAAVSEDGTSTSLSITGKLVVLLKRRFDAFMVGRNWSNDKNSQMFVIERSPKRIKYEILPTLTMFFVYRKTLFKNSNRPLVAQVFAKELEAAYENKQRRSEVDRWYPTLVRTLWQSIETAADDPHSKCPPAVVRLENYHFLHSMLSQLKISCLNDLRRETKIKYTMALESYVEDIMDNSLEKLKTFFDSISHCINQGMKPEDISYQQAYNRQELRRIVELYQLADVRKEINALYRIIESQLSEEKHLLQVVWRNVQDSFIRRYKQYDGLIDLCYPQSNARMEFSIQDLLNCFSAIAQQH</sequence>
<dbReference type="Pfam" id="PF09763">
    <property type="entry name" value="Sec3_CC"/>
    <property type="match status" value="1"/>
</dbReference>
<evidence type="ECO:0000256" key="1">
    <source>
        <dbReference type="ARBA" id="ARBA00006518"/>
    </source>
</evidence>
<feature type="coiled-coil region" evidence="5">
    <location>
        <begin position="244"/>
        <end position="271"/>
    </location>
</feature>
<evidence type="ECO:0000259" key="6">
    <source>
        <dbReference type="SMART" id="SM01313"/>
    </source>
</evidence>
<dbReference type="InterPro" id="IPR016126">
    <property type="entry name" value="Secretoglobin"/>
</dbReference>
<dbReference type="InterPro" id="IPR028258">
    <property type="entry name" value="Sec3-PIP2_bind"/>
</dbReference>
<evidence type="ECO:0000256" key="3">
    <source>
        <dbReference type="ARBA" id="ARBA00022483"/>
    </source>
</evidence>
<organism evidence="7 8">
    <name type="scientific">Trichuris trichiura</name>
    <name type="common">Whipworm</name>
    <name type="synonym">Trichocephalus trichiurus</name>
    <dbReference type="NCBI Taxonomy" id="36087"/>
    <lineage>
        <taxon>Eukaryota</taxon>
        <taxon>Metazoa</taxon>
        <taxon>Ecdysozoa</taxon>
        <taxon>Nematoda</taxon>
        <taxon>Enoplea</taxon>
        <taxon>Dorylaimia</taxon>
        <taxon>Trichinellida</taxon>
        <taxon>Trichuridae</taxon>
        <taxon>Trichuris</taxon>
    </lineage>
</organism>
<dbReference type="GO" id="GO:0006893">
    <property type="term" value="P:Golgi to plasma membrane transport"/>
    <property type="evidence" value="ECO:0007669"/>
    <property type="project" value="TreeGrafter"/>
</dbReference>
<reference evidence="7" key="1">
    <citation type="submission" date="2014-01" db="EMBL/GenBank/DDBJ databases">
        <authorList>
            <person name="Aslett M."/>
        </authorList>
    </citation>
    <scope>NUCLEOTIDE SEQUENCE</scope>
</reference>
<keyword evidence="2" id="KW-0813">Transport</keyword>
<evidence type="ECO:0000256" key="4">
    <source>
        <dbReference type="ARBA" id="ARBA00023054"/>
    </source>
</evidence>
<dbReference type="STRING" id="36087.A0A077Z7F5"/>
<dbReference type="GO" id="GO:0000145">
    <property type="term" value="C:exocyst"/>
    <property type="evidence" value="ECO:0007669"/>
    <property type="project" value="InterPro"/>
</dbReference>
<dbReference type="SMART" id="SM01313">
    <property type="entry name" value="Sec3-PIP2_bind"/>
    <property type="match status" value="1"/>
</dbReference>
<reference evidence="7" key="2">
    <citation type="submission" date="2014-03" db="EMBL/GenBank/DDBJ databases">
        <title>The whipworm genome and dual-species transcriptomics of an intimate host-pathogen interaction.</title>
        <authorList>
            <person name="Foth B.J."/>
            <person name="Tsai I.J."/>
            <person name="Reid A.J."/>
            <person name="Bancroft A.J."/>
            <person name="Nichol S."/>
            <person name="Tracey A."/>
            <person name="Holroyd N."/>
            <person name="Cotton J.A."/>
            <person name="Stanley E.J."/>
            <person name="Zarowiecki M."/>
            <person name="Liu J.Z."/>
            <person name="Huckvale T."/>
            <person name="Cooper P.J."/>
            <person name="Grencis R.K."/>
            <person name="Berriman M."/>
        </authorList>
    </citation>
    <scope>NUCLEOTIDE SEQUENCE [LARGE SCALE GENOMIC DNA]</scope>
</reference>
<dbReference type="GO" id="GO:0005886">
    <property type="term" value="C:plasma membrane"/>
    <property type="evidence" value="ECO:0007669"/>
    <property type="project" value="TreeGrafter"/>
</dbReference>
<dbReference type="AlphaFoldDB" id="A0A077Z7F5"/>
<dbReference type="Proteomes" id="UP000030665">
    <property type="component" value="Unassembled WGS sequence"/>
</dbReference>
<dbReference type="CDD" id="cd14683">
    <property type="entry name" value="PH-EXOC1"/>
    <property type="match status" value="1"/>
</dbReference>
<evidence type="ECO:0000313" key="8">
    <source>
        <dbReference type="Proteomes" id="UP000030665"/>
    </source>
</evidence>
<keyword evidence="3" id="KW-0268">Exocytosis</keyword>
<keyword evidence="4 5" id="KW-0175">Coiled coil</keyword>
<proteinExistence type="inferred from homology"/>
<accession>A0A077Z7F5</accession>
<dbReference type="Pfam" id="PF15277">
    <property type="entry name" value="Sec3-PIP2_bind"/>
    <property type="match status" value="1"/>
</dbReference>